<feature type="transmembrane region" description="Helical" evidence="1">
    <location>
        <begin position="136"/>
        <end position="154"/>
    </location>
</feature>
<name>A0ABY4FI19_9BACT</name>
<dbReference type="EMBL" id="CP095049">
    <property type="protein sequence ID" value="UOQ54101.1"/>
    <property type="molecule type" value="Genomic_DNA"/>
</dbReference>
<evidence type="ECO:0008006" key="4">
    <source>
        <dbReference type="Google" id="ProtNLM"/>
    </source>
</evidence>
<proteinExistence type="predicted"/>
<feature type="transmembrane region" description="Helical" evidence="1">
    <location>
        <begin position="331"/>
        <end position="350"/>
    </location>
</feature>
<feature type="transmembrane region" description="Helical" evidence="1">
    <location>
        <begin position="254"/>
        <end position="272"/>
    </location>
</feature>
<feature type="transmembrane region" description="Helical" evidence="1">
    <location>
        <begin position="166"/>
        <end position="196"/>
    </location>
</feature>
<feature type="transmembrane region" description="Helical" evidence="1">
    <location>
        <begin position="202"/>
        <end position="222"/>
    </location>
</feature>
<keyword evidence="1" id="KW-0472">Membrane</keyword>
<feature type="transmembrane region" description="Helical" evidence="1">
    <location>
        <begin position="82"/>
        <end position="101"/>
    </location>
</feature>
<keyword evidence="1" id="KW-0812">Transmembrane</keyword>
<reference evidence="2 3" key="1">
    <citation type="submission" date="2022-04" db="EMBL/GenBank/DDBJ databases">
        <title>Hymenobacter sp. isolated from the air.</title>
        <authorList>
            <person name="Won M."/>
            <person name="Lee C.-M."/>
            <person name="Woen H.-Y."/>
            <person name="Kwon S.-W."/>
        </authorList>
    </citation>
    <scope>NUCLEOTIDE SEQUENCE [LARGE SCALE GENOMIC DNA]</scope>
    <source>
        <strain evidence="3">5116 S-27</strain>
    </source>
</reference>
<evidence type="ECO:0000313" key="2">
    <source>
        <dbReference type="EMBL" id="UOQ54101.1"/>
    </source>
</evidence>
<sequence length="475" mass="52792">MLRFFKSPLPTRLVALLLLVLALRLPLLWLGIPLTAAELRALLIGERLNEGALLYRDIYDSTAPLAALLFGALDALLGRPLWLYRILALVLLLFQALRLNLVLNRADVHPDRGFVAALTYLLLASLTTDLDTLSPLLIGHTFIIAALSALLPTSREGYDNRRLFRAGFLIGVAALCYLPLALFLLVGLFAVIIFAANSFRSFLLLVCGFLFPYAAAGTFFLYTESLPSFAQLHLKPVLSGLVAGTDGLPLFVQLRLLILPGIVLLLALFRSFTTSLGLVFQVKFQQLMLVWLLVAVAMAAAGRGMAPGTMVLVLPPITYFCLYLWQKASRAWVPELLLLLIIGAVVVGRYRTTLGLESVIQIPAEQRYAVQPNPAYAALQGHRLLVLGPDRRSYLNNRLATPYLDWRLAQVDFGHLNEYSAIFRLAHNFAQLPPEYIIDEAGLVPELQYKVPAVFARYQLTRIPKVYQRKGEMVK</sequence>
<protein>
    <recommendedName>
        <fullName evidence="4">Glycosyltransferase RgtA/B/C/D-like domain-containing protein</fullName>
    </recommendedName>
</protein>
<keyword evidence="1" id="KW-1133">Transmembrane helix</keyword>
<gene>
    <name evidence="2" type="ORF">MUN80_04890</name>
</gene>
<dbReference type="Proteomes" id="UP000831785">
    <property type="component" value="Chromosome"/>
</dbReference>
<keyword evidence="3" id="KW-1185">Reference proteome</keyword>
<dbReference type="RefSeq" id="WP_244720371.1">
    <property type="nucleotide sequence ID" value="NZ_CP095049.1"/>
</dbReference>
<accession>A0ABY4FI19</accession>
<organism evidence="2 3">
    <name type="scientific">Hymenobacter cellulosivorans</name>
    <dbReference type="NCBI Taxonomy" id="2932249"/>
    <lineage>
        <taxon>Bacteria</taxon>
        <taxon>Pseudomonadati</taxon>
        <taxon>Bacteroidota</taxon>
        <taxon>Cytophagia</taxon>
        <taxon>Cytophagales</taxon>
        <taxon>Hymenobacteraceae</taxon>
        <taxon>Hymenobacter</taxon>
    </lineage>
</organism>
<feature type="transmembrane region" description="Helical" evidence="1">
    <location>
        <begin position="284"/>
        <end position="301"/>
    </location>
</feature>
<evidence type="ECO:0000256" key="1">
    <source>
        <dbReference type="SAM" id="Phobius"/>
    </source>
</evidence>
<evidence type="ECO:0000313" key="3">
    <source>
        <dbReference type="Proteomes" id="UP000831785"/>
    </source>
</evidence>